<dbReference type="STRING" id="92696.A0A4R0RDS6"/>
<comment type="caution">
    <text evidence="1">The sequence shown here is derived from an EMBL/GenBank/DDBJ whole genome shotgun (WGS) entry which is preliminary data.</text>
</comment>
<protein>
    <submittedName>
        <fullName evidence="1">Uncharacterized protein</fullName>
    </submittedName>
</protein>
<evidence type="ECO:0000313" key="2">
    <source>
        <dbReference type="Proteomes" id="UP000292702"/>
    </source>
</evidence>
<organism evidence="1 2">
    <name type="scientific">Steccherinum ochraceum</name>
    <dbReference type="NCBI Taxonomy" id="92696"/>
    <lineage>
        <taxon>Eukaryota</taxon>
        <taxon>Fungi</taxon>
        <taxon>Dikarya</taxon>
        <taxon>Basidiomycota</taxon>
        <taxon>Agaricomycotina</taxon>
        <taxon>Agaricomycetes</taxon>
        <taxon>Polyporales</taxon>
        <taxon>Steccherinaceae</taxon>
        <taxon>Steccherinum</taxon>
    </lineage>
</organism>
<accession>A0A4R0RDS6</accession>
<reference evidence="1 2" key="1">
    <citation type="submission" date="2018-11" db="EMBL/GenBank/DDBJ databases">
        <title>Genome assembly of Steccherinum ochraceum LE-BIN_3174, the white-rot fungus of the Steccherinaceae family (The Residual Polyporoid clade, Polyporales, Basidiomycota).</title>
        <authorList>
            <person name="Fedorova T.V."/>
            <person name="Glazunova O.A."/>
            <person name="Landesman E.O."/>
            <person name="Moiseenko K.V."/>
            <person name="Psurtseva N.V."/>
            <person name="Savinova O.S."/>
            <person name="Shakhova N.V."/>
            <person name="Tyazhelova T.V."/>
            <person name="Vasina D.V."/>
        </authorList>
    </citation>
    <scope>NUCLEOTIDE SEQUENCE [LARGE SCALE GENOMIC DNA]</scope>
    <source>
        <strain evidence="1 2">LE-BIN_3174</strain>
    </source>
</reference>
<dbReference type="OrthoDB" id="18412at2759"/>
<dbReference type="Proteomes" id="UP000292702">
    <property type="component" value="Unassembled WGS sequence"/>
</dbReference>
<dbReference type="AlphaFoldDB" id="A0A4R0RDS6"/>
<dbReference type="EMBL" id="RWJN01000140">
    <property type="protein sequence ID" value="TCD66300.1"/>
    <property type="molecule type" value="Genomic_DNA"/>
</dbReference>
<name>A0A4R0RDS6_9APHY</name>
<keyword evidence="2" id="KW-1185">Reference proteome</keyword>
<evidence type="ECO:0000313" key="1">
    <source>
        <dbReference type="EMBL" id="TCD66300.1"/>
    </source>
</evidence>
<gene>
    <name evidence="1" type="ORF">EIP91_001546</name>
</gene>
<sequence>MLQIHQYEAIATSQAIRNTLATNPRLPLLLTALDKLRGESREDALQRALGVSDSATAAQRHWQDPALAGMTEEDMQALRRLAETVEAAVRGGKEDVLGLDWGDGV</sequence>
<proteinExistence type="predicted"/>